<evidence type="ECO:0000256" key="3">
    <source>
        <dbReference type="ARBA" id="ARBA00014376"/>
    </source>
</evidence>
<evidence type="ECO:0000256" key="4">
    <source>
        <dbReference type="ARBA" id="ARBA00023143"/>
    </source>
</evidence>
<organism evidence="8 9">
    <name type="scientific">Maridesulfovibrio hydrothermalis AM13 = DSM 14728</name>
    <dbReference type="NCBI Taxonomy" id="1121451"/>
    <lineage>
        <taxon>Bacteria</taxon>
        <taxon>Pseudomonadati</taxon>
        <taxon>Thermodesulfobacteriota</taxon>
        <taxon>Desulfovibrionia</taxon>
        <taxon>Desulfovibrionales</taxon>
        <taxon>Desulfovibrionaceae</taxon>
        <taxon>Maridesulfovibrio</taxon>
    </lineage>
</organism>
<evidence type="ECO:0000256" key="6">
    <source>
        <dbReference type="PIRNR" id="PIRNR002889"/>
    </source>
</evidence>
<dbReference type="AlphaFoldDB" id="L0RGD3"/>
<dbReference type="InterPro" id="IPR006300">
    <property type="entry name" value="FlgB"/>
</dbReference>
<dbReference type="Pfam" id="PF00460">
    <property type="entry name" value="Flg_bb_rod"/>
    <property type="match status" value="1"/>
</dbReference>
<dbReference type="KEGG" id="dhy:DESAM_23025"/>
<feature type="domain" description="Flagellar basal body rod protein N-terminal" evidence="7">
    <location>
        <begin position="19"/>
        <end position="39"/>
    </location>
</feature>
<accession>L0RGD3</accession>
<proteinExistence type="inferred from homology"/>
<protein>
    <recommendedName>
        <fullName evidence="3 6">Flagellar basal body rod protein FlgB</fullName>
    </recommendedName>
</protein>
<reference evidence="8 9" key="1">
    <citation type="submission" date="2012-10" db="EMBL/GenBank/DDBJ databases">
        <authorList>
            <person name="Genoscope - CEA"/>
        </authorList>
    </citation>
    <scope>NUCLEOTIDE SEQUENCE [LARGE SCALE GENOMIC DNA]</scope>
    <source>
        <strain evidence="9">AM13 / DSM 14728</strain>
    </source>
</reference>
<comment type="function">
    <text evidence="5 6">Structural component of flagellum, the bacterial motility apparatus. Part of the rod structure of flagellar basal body.</text>
</comment>
<dbReference type="PATRIC" id="fig|1121451.3.peg.3231"/>
<dbReference type="EMBL" id="FO203522">
    <property type="protein sequence ID" value="CCO25292.1"/>
    <property type="molecule type" value="Genomic_DNA"/>
</dbReference>
<comment type="subunit">
    <text evidence="6">The basal body constitutes a major portion of the flagellar organelle and consists of a number of rings mounted on a central rod.</text>
</comment>
<evidence type="ECO:0000256" key="1">
    <source>
        <dbReference type="ARBA" id="ARBA00004117"/>
    </source>
</evidence>
<evidence type="ECO:0000313" key="9">
    <source>
        <dbReference type="Proteomes" id="UP000010808"/>
    </source>
</evidence>
<evidence type="ECO:0000256" key="5">
    <source>
        <dbReference type="ARBA" id="ARBA00024934"/>
    </source>
</evidence>
<keyword evidence="8" id="KW-0966">Cell projection</keyword>
<evidence type="ECO:0000259" key="7">
    <source>
        <dbReference type="Pfam" id="PF00460"/>
    </source>
</evidence>
<dbReference type="HOGENOM" id="CLU_125463_3_0_7"/>
<keyword evidence="4 6" id="KW-0975">Bacterial flagellum</keyword>
<dbReference type="GO" id="GO:0071978">
    <property type="term" value="P:bacterial-type flagellum-dependent swarming motility"/>
    <property type="evidence" value="ECO:0007669"/>
    <property type="project" value="TreeGrafter"/>
</dbReference>
<comment type="subcellular location">
    <subcellularLocation>
        <location evidence="1 6">Bacterial flagellum basal body</location>
    </subcellularLocation>
</comment>
<dbReference type="RefSeq" id="WP_015337889.1">
    <property type="nucleotide sequence ID" value="NC_020055.1"/>
</dbReference>
<dbReference type="eggNOG" id="COG1815">
    <property type="taxonomic scope" value="Bacteria"/>
</dbReference>
<dbReference type="PANTHER" id="PTHR30435">
    <property type="entry name" value="FLAGELLAR PROTEIN"/>
    <property type="match status" value="1"/>
</dbReference>
<evidence type="ECO:0000256" key="2">
    <source>
        <dbReference type="ARBA" id="ARBA00009677"/>
    </source>
</evidence>
<dbReference type="InterPro" id="IPR001444">
    <property type="entry name" value="Flag_bb_rod_N"/>
</dbReference>
<keyword evidence="9" id="KW-1185">Reference proteome</keyword>
<dbReference type="GO" id="GO:0030694">
    <property type="term" value="C:bacterial-type flagellum basal body, rod"/>
    <property type="evidence" value="ECO:0007669"/>
    <property type="project" value="InterPro"/>
</dbReference>
<dbReference type="PIRSF" id="PIRSF002889">
    <property type="entry name" value="Rod_FlgB"/>
    <property type="match status" value="1"/>
</dbReference>
<dbReference type="STRING" id="1121451.DESAM_23025"/>
<sequence length="136" mass="14978">MKGLFGSHIDLTSKVLDLRLQRQNLVASNLANVNTPGYKAKTLEFEGELQKALGLDAKGKMTKTSKMHIPANFDPHSFSGRTLSSFEPRVVHGEDAVDVDKEMVTMAKNSLAYNALTQVISKNFQGMKRIIQSGAR</sequence>
<comment type="similarity">
    <text evidence="2 6">Belongs to the flagella basal body rod proteins family.</text>
</comment>
<dbReference type="PANTHER" id="PTHR30435:SF12">
    <property type="entry name" value="FLAGELLAR BASAL BODY ROD PROTEIN FLGB"/>
    <property type="match status" value="1"/>
</dbReference>
<keyword evidence="8" id="KW-0282">Flagellum</keyword>
<keyword evidence="8" id="KW-0969">Cilium</keyword>
<name>L0RGD3_9BACT</name>
<dbReference type="NCBIfam" id="NF009264">
    <property type="entry name" value="PRK12621.1"/>
    <property type="match status" value="1"/>
</dbReference>
<evidence type="ECO:0000313" key="8">
    <source>
        <dbReference type="EMBL" id="CCO25292.1"/>
    </source>
</evidence>
<dbReference type="NCBIfam" id="TIGR01396">
    <property type="entry name" value="FlgB"/>
    <property type="match status" value="1"/>
</dbReference>
<gene>
    <name evidence="8" type="ORF">DESAM_23025</name>
</gene>
<dbReference type="Proteomes" id="UP000010808">
    <property type="component" value="Chromosome"/>
</dbReference>
<dbReference type="OrthoDB" id="9788334at2"/>